<accession>A0A9N7RFM3</accession>
<dbReference type="EMBL" id="CACSLK010027752">
    <property type="protein sequence ID" value="CAA0827527.1"/>
    <property type="molecule type" value="Genomic_DNA"/>
</dbReference>
<evidence type="ECO:0000256" key="2">
    <source>
        <dbReference type="RuleBase" id="RU000411"/>
    </source>
</evidence>
<evidence type="ECO:0000313" key="4">
    <source>
        <dbReference type="EMBL" id="CAA0827527.1"/>
    </source>
</evidence>
<dbReference type="PROSITE" id="PS00284">
    <property type="entry name" value="SERPIN"/>
    <property type="match status" value="1"/>
</dbReference>
<keyword evidence="5" id="KW-1185">Reference proteome</keyword>
<evidence type="ECO:0000313" key="5">
    <source>
        <dbReference type="Proteomes" id="UP001153555"/>
    </source>
</evidence>
<sequence length="226" mass="25282">MLANALYFKGTWVNPFPKMLTSDREFYLLNGSSVLAPFMTSPGPQYCRAFSDFKVLKLPYKNGRDSEHYFSMYLFLPEALDGLPSLVHKLGSAYGFIQCHAPYKQAILTPFFIPKFKISSDFEASKVLKGKGLVRPSSPGGLTEMVRQLGAEEELFVEELFHKSCIEVDEHGTEAASACVSRCGDCRGDYYERLEFVADHPFMFVVREDVSGVVLFAGQVLNPLSS</sequence>
<dbReference type="InterPro" id="IPR036186">
    <property type="entry name" value="Serpin_sf"/>
</dbReference>
<organism evidence="4 5">
    <name type="scientific">Striga hermonthica</name>
    <name type="common">Purple witchweed</name>
    <name type="synonym">Buchnera hermonthica</name>
    <dbReference type="NCBI Taxonomy" id="68872"/>
    <lineage>
        <taxon>Eukaryota</taxon>
        <taxon>Viridiplantae</taxon>
        <taxon>Streptophyta</taxon>
        <taxon>Embryophyta</taxon>
        <taxon>Tracheophyta</taxon>
        <taxon>Spermatophyta</taxon>
        <taxon>Magnoliopsida</taxon>
        <taxon>eudicotyledons</taxon>
        <taxon>Gunneridae</taxon>
        <taxon>Pentapetalae</taxon>
        <taxon>asterids</taxon>
        <taxon>lamiids</taxon>
        <taxon>Lamiales</taxon>
        <taxon>Orobanchaceae</taxon>
        <taxon>Buchnereae</taxon>
        <taxon>Striga</taxon>
    </lineage>
</organism>
<dbReference type="InterPro" id="IPR023795">
    <property type="entry name" value="Serpin_CS"/>
</dbReference>
<dbReference type="InterPro" id="IPR000215">
    <property type="entry name" value="Serpin_fam"/>
</dbReference>
<evidence type="ECO:0000256" key="1">
    <source>
        <dbReference type="ARBA" id="ARBA00009500"/>
    </source>
</evidence>
<dbReference type="SMART" id="SM00093">
    <property type="entry name" value="SERPIN"/>
    <property type="match status" value="1"/>
</dbReference>
<dbReference type="OrthoDB" id="908175at2759"/>
<feature type="domain" description="Serpin" evidence="3">
    <location>
        <begin position="1"/>
        <end position="223"/>
    </location>
</feature>
<comment type="caution">
    <text evidence="4">The sequence shown here is derived from an EMBL/GenBank/DDBJ whole genome shotgun (WGS) entry which is preliminary data.</text>
</comment>
<dbReference type="InterPro" id="IPR042178">
    <property type="entry name" value="Serpin_sf_1"/>
</dbReference>
<comment type="similarity">
    <text evidence="1 2">Belongs to the serpin family.</text>
</comment>
<dbReference type="Gene3D" id="2.30.39.10">
    <property type="entry name" value="Alpha-1-antitrypsin, domain 1"/>
    <property type="match status" value="1"/>
</dbReference>
<reference evidence="4" key="1">
    <citation type="submission" date="2019-12" db="EMBL/GenBank/DDBJ databases">
        <authorList>
            <person name="Scholes J."/>
        </authorList>
    </citation>
    <scope>NUCLEOTIDE SEQUENCE</scope>
</reference>
<evidence type="ECO:0000259" key="3">
    <source>
        <dbReference type="SMART" id="SM00093"/>
    </source>
</evidence>
<dbReference type="GO" id="GO:0004867">
    <property type="term" value="F:serine-type endopeptidase inhibitor activity"/>
    <property type="evidence" value="ECO:0007669"/>
    <property type="project" value="InterPro"/>
</dbReference>
<protein>
    <submittedName>
        <fullName evidence="4">Serpin-ZX</fullName>
    </submittedName>
</protein>
<dbReference type="InterPro" id="IPR042185">
    <property type="entry name" value="Serpin_sf_2"/>
</dbReference>
<gene>
    <name evidence="4" type="ORF">SHERM_23222</name>
</gene>
<dbReference type="Proteomes" id="UP001153555">
    <property type="component" value="Unassembled WGS sequence"/>
</dbReference>
<name>A0A9N7RFM3_STRHE</name>
<proteinExistence type="inferred from homology"/>
<dbReference type="PANTHER" id="PTHR11461:SF211">
    <property type="entry name" value="GH10112P-RELATED"/>
    <property type="match status" value="1"/>
</dbReference>
<dbReference type="PANTHER" id="PTHR11461">
    <property type="entry name" value="SERINE PROTEASE INHIBITOR, SERPIN"/>
    <property type="match status" value="1"/>
</dbReference>
<dbReference type="AlphaFoldDB" id="A0A9N7RFM3"/>
<dbReference type="SUPFAM" id="SSF56574">
    <property type="entry name" value="Serpins"/>
    <property type="match status" value="1"/>
</dbReference>
<dbReference type="InterPro" id="IPR023796">
    <property type="entry name" value="Serpin_dom"/>
</dbReference>
<dbReference type="GO" id="GO:0005615">
    <property type="term" value="C:extracellular space"/>
    <property type="evidence" value="ECO:0007669"/>
    <property type="project" value="InterPro"/>
</dbReference>
<dbReference type="Gene3D" id="3.30.497.10">
    <property type="entry name" value="Antithrombin, subunit I, domain 2"/>
    <property type="match status" value="1"/>
</dbReference>
<dbReference type="Pfam" id="PF00079">
    <property type="entry name" value="Serpin"/>
    <property type="match status" value="1"/>
</dbReference>